<dbReference type="PANTHER" id="PTHR46203:SF1">
    <property type="entry name" value="MITOCHONDRIAL TRANSLATION RELEASE FACTOR IN RESCUE"/>
    <property type="match status" value="1"/>
</dbReference>
<dbReference type="EMBL" id="GL883140">
    <property type="protein sequence ID" value="EGG01179.1"/>
    <property type="molecule type" value="Genomic_DNA"/>
</dbReference>
<dbReference type="Pfam" id="PF00472">
    <property type="entry name" value="RF-1"/>
    <property type="match status" value="1"/>
</dbReference>
<feature type="compositionally biased region" description="Basic residues" evidence="5">
    <location>
        <begin position="136"/>
        <end position="148"/>
    </location>
</feature>
<dbReference type="SUPFAM" id="SSF75620">
    <property type="entry name" value="Release factor"/>
    <property type="match status" value="1"/>
</dbReference>
<keyword evidence="8" id="KW-1185">Reference proteome</keyword>
<keyword evidence="3" id="KW-0809">Transit peptide</keyword>
<dbReference type="InParanoid" id="F4S2H7"/>
<evidence type="ECO:0000256" key="2">
    <source>
        <dbReference type="ARBA" id="ARBA00010835"/>
    </source>
</evidence>
<dbReference type="PANTHER" id="PTHR46203">
    <property type="entry name" value="PROBABLE PEPTIDE CHAIN RELEASE FACTOR C12ORF65"/>
    <property type="match status" value="1"/>
</dbReference>
<evidence type="ECO:0000256" key="4">
    <source>
        <dbReference type="ARBA" id="ARBA00023128"/>
    </source>
</evidence>
<reference evidence="8" key="1">
    <citation type="journal article" date="2011" name="Proc. Natl. Acad. Sci. U.S.A.">
        <title>Obligate biotrophy features unraveled by the genomic analysis of rust fungi.</title>
        <authorList>
            <person name="Duplessis S."/>
            <person name="Cuomo C.A."/>
            <person name="Lin Y.-C."/>
            <person name="Aerts A."/>
            <person name="Tisserant E."/>
            <person name="Veneault-Fourrey C."/>
            <person name="Joly D.L."/>
            <person name="Hacquard S."/>
            <person name="Amselem J."/>
            <person name="Cantarel B.L."/>
            <person name="Chiu R."/>
            <person name="Coutinho P.M."/>
            <person name="Feau N."/>
            <person name="Field M."/>
            <person name="Frey P."/>
            <person name="Gelhaye E."/>
            <person name="Goldberg J."/>
            <person name="Grabherr M.G."/>
            <person name="Kodira C.D."/>
            <person name="Kohler A."/>
            <person name="Kuees U."/>
            <person name="Lindquist E.A."/>
            <person name="Lucas S.M."/>
            <person name="Mago R."/>
            <person name="Mauceli E."/>
            <person name="Morin E."/>
            <person name="Murat C."/>
            <person name="Pangilinan J.L."/>
            <person name="Park R."/>
            <person name="Pearson M."/>
            <person name="Quesneville H."/>
            <person name="Rouhier N."/>
            <person name="Sakthikumar S."/>
            <person name="Salamov A.A."/>
            <person name="Schmutz J."/>
            <person name="Selles B."/>
            <person name="Shapiro H."/>
            <person name="Tanguay P."/>
            <person name="Tuskan G.A."/>
            <person name="Henrissat B."/>
            <person name="Van de Peer Y."/>
            <person name="Rouze P."/>
            <person name="Ellis J.G."/>
            <person name="Dodds P.N."/>
            <person name="Schein J.E."/>
            <person name="Zhong S."/>
            <person name="Hamelin R.C."/>
            <person name="Grigoriev I.V."/>
            <person name="Szabo L.J."/>
            <person name="Martin F."/>
        </authorList>
    </citation>
    <scope>NUCLEOTIDE SEQUENCE [LARGE SCALE GENOMIC DNA]</scope>
    <source>
        <strain evidence="8">98AG31 / pathotype 3-4-7</strain>
    </source>
</reference>
<proteinExistence type="inferred from homology"/>
<dbReference type="InterPro" id="IPR000352">
    <property type="entry name" value="Pep_chain_release_fac_I"/>
</dbReference>
<feature type="domain" description="Prokaryotic-type class I peptide chain release factors" evidence="6">
    <location>
        <begin position="82"/>
        <end position="151"/>
    </location>
</feature>
<dbReference type="InterPro" id="IPR052405">
    <property type="entry name" value="Mito_Transl_Release_Factor"/>
</dbReference>
<comment type="similarity">
    <text evidence="2">Belongs to the prokaryotic/mitochondrial release factor family.</text>
</comment>
<feature type="region of interest" description="Disordered" evidence="5">
    <location>
        <begin position="131"/>
        <end position="177"/>
    </location>
</feature>
<evidence type="ECO:0000313" key="8">
    <source>
        <dbReference type="Proteomes" id="UP000001072"/>
    </source>
</evidence>
<evidence type="ECO:0000256" key="3">
    <source>
        <dbReference type="ARBA" id="ARBA00022946"/>
    </source>
</evidence>
<gene>
    <name evidence="7" type="ORF">MELLADRAFT_92698</name>
</gene>
<feature type="compositionally biased region" description="Basic and acidic residues" evidence="5">
    <location>
        <begin position="165"/>
        <end position="177"/>
    </location>
</feature>
<dbReference type="VEuPathDB" id="FungiDB:MELLADRAFT_92698"/>
<evidence type="ECO:0000313" key="7">
    <source>
        <dbReference type="EMBL" id="EGG01179.1"/>
    </source>
</evidence>
<dbReference type="FunCoup" id="F4S2H7">
    <property type="interactions" value="163"/>
</dbReference>
<dbReference type="GO" id="GO:0005739">
    <property type="term" value="C:mitochondrion"/>
    <property type="evidence" value="ECO:0007669"/>
    <property type="project" value="UniProtKB-SubCell"/>
</dbReference>
<evidence type="ECO:0000259" key="6">
    <source>
        <dbReference type="Pfam" id="PF00472"/>
    </source>
</evidence>
<dbReference type="GO" id="GO:0032543">
    <property type="term" value="P:mitochondrial translation"/>
    <property type="evidence" value="ECO:0007669"/>
    <property type="project" value="UniProtKB-ARBA"/>
</dbReference>
<organism evidence="8">
    <name type="scientific">Melampsora larici-populina (strain 98AG31 / pathotype 3-4-7)</name>
    <name type="common">Poplar leaf rust fungus</name>
    <dbReference type="NCBI Taxonomy" id="747676"/>
    <lineage>
        <taxon>Eukaryota</taxon>
        <taxon>Fungi</taxon>
        <taxon>Dikarya</taxon>
        <taxon>Basidiomycota</taxon>
        <taxon>Pucciniomycotina</taxon>
        <taxon>Pucciniomycetes</taxon>
        <taxon>Pucciniales</taxon>
        <taxon>Melampsoraceae</taxon>
        <taxon>Melampsora</taxon>
    </lineage>
</organism>
<accession>F4S2H7</accession>
<keyword evidence="4" id="KW-0496">Mitochondrion</keyword>
<dbReference type="Proteomes" id="UP000001072">
    <property type="component" value="Unassembled WGS sequence"/>
</dbReference>
<sequence>MNQSFRLILNSLNQIQIRSIQTTSSLFLPSKLPKIQKLNESDLIEEFVRGSGPGGQCINSLSFSQNMLMDDSCILKKTNFISVSLIHKPTGIRVQCHAQRSRESNRKEARKILSEKVDLFLNPGKSKLEFKWQKARDKKRAKIRQRKRRENEDDGDGDETSSKPSIKEEKTDTIKGS</sequence>
<comment type="subcellular location">
    <subcellularLocation>
        <location evidence="1">Mitochondrion</location>
    </subcellularLocation>
</comment>
<dbReference type="GeneID" id="18936330"/>
<dbReference type="eggNOG" id="KOG2726">
    <property type="taxonomic scope" value="Eukaryota"/>
</dbReference>
<evidence type="ECO:0000256" key="5">
    <source>
        <dbReference type="SAM" id="MobiDB-lite"/>
    </source>
</evidence>
<dbReference type="InterPro" id="IPR045853">
    <property type="entry name" value="Pep_chain_release_fac_I_sf"/>
</dbReference>
<dbReference type="Gene3D" id="3.30.160.20">
    <property type="match status" value="1"/>
</dbReference>
<dbReference type="KEGG" id="mlr:MELLADRAFT_92698"/>
<dbReference type="AlphaFoldDB" id="F4S2H7"/>
<dbReference type="RefSeq" id="XP_007415529.1">
    <property type="nucleotide sequence ID" value="XM_007415467.1"/>
</dbReference>
<dbReference type="OrthoDB" id="277888at2759"/>
<dbReference type="GO" id="GO:0003747">
    <property type="term" value="F:translation release factor activity"/>
    <property type="evidence" value="ECO:0007669"/>
    <property type="project" value="InterPro"/>
</dbReference>
<protein>
    <recommendedName>
        <fullName evidence="6">Prokaryotic-type class I peptide chain release factors domain-containing protein</fullName>
    </recommendedName>
</protein>
<evidence type="ECO:0000256" key="1">
    <source>
        <dbReference type="ARBA" id="ARBA00004173"/>
    </source>
</evidence>
<dbReference type="HOGENOM" id="CLU_089470_4_4_1"/>
<dbReference type="STRING" id="747676.F4S2H7"/>
<name>F4S2H7_MELLP</name>